<dbReference type="GO" id="GO:0016020">
    <property type="term" value="C:membrane"/>
    <property type="evidence" value="ECO:0007669"/>
    <property type="project" value="UniProtKB-SubCell"/>
</dbReference>
<feature type="transmembrane region" description="Helical" evidence="5">
    <location>
        <begin position="289"/>
        <end position="308"/>
    </location>
</feature>
<comment type="subcellular location">
    <subcellularLocation>
        <location evidence="1">Membrane</location>
    </subcellularLocation>
</comment>
<accession>A0A336LIE7</accession>
<feature type="transmembrane region" description="Helical" evidence="5">
    <location>
        <begin position="320"/>
        <end position="344"/>
    </location>
</feature>
<organism evidence="6">
    <name type="scientific">Culicoides sonorensis</name>
    <name type="common">Biting midge</name>
    <dbReference type="NCBI Taxonomy" id="179676"/>
    <lineage>
        <taxon>Eukaryota</taxon>
        <taxon>Metazoa</taxon>
        <taxon>Ecdysozoa</taxon>
        <taxon>Arthropoda</taxon>
        <taxon>Hexapoda</taxon>
        <taxon>Insecta</taxon>
        <taxon>Pterygota</taxon>
        <taxon>Neoptera</taxon>
        <taxon>Endopterygota</taxon>
        <taxon>Diptera</taxon>
        <taxon>Nematocera</taxon>
        <taxon>Chironomoidea</taxon>
        <taxon>Ceratopogonidae</taxon>
        <taxon>Ceratopogoninae</taxon>
        <taxon>Culicoides</taxon>
        <taxon>Monoculicoides</taxon>
    </lineage>
</organism>
<keyword evidence="3 5" id="KW-1133">Transmembrane helix</keyword>
<dbReference type="PANTHER" id="PTHR48021:SF1">
    <property type="entry name" value="GH07001P-RELATED"/>
    <property type="match status" value="1"/>
</dbReference>
<feature type="transmembrane region" description="Helical" evidence="5">
    <location>
        <begin position="64"/>
        <end position="97"/>
    </location>
</feature>
<evidence type="ECO:0000256" key="4">
    <source>
        <dbReference type="ARBA" id="ARBA00023136"/>
    </source>
</evidence>
<protein>
    <submittedName>
        <fullName evidence="6">CSON003676 protein</fullName>
    </submittedName>
</protein>
<feature type="transmembrane region" description="Helical" evidence="5">
    <location>
        <begin position="247"/>
        <end position="269"/>
    </location>
</feature>
<evidence type="ECO:0000256" key="5">
    <source>
        <dbReference type="SAM" id="Phobius"/>
    </source>
</evidence>
<feature type="transmembrane region" description="Helical" evidence="5">
    <location>
        <begin position="350"/>
        <end position="369"/>
    </location>
</feature>
<proteinExistence type="predicted"/>
<dbReference type="InterPro" id="IPR050549">
    <property type="entry name" value="MFS_Trehalose_Transporter"/>
</dbReference>
<evidence type="ECO:0000256" key="2">
    <source>
        <dbReference type="ARBA" id="ARBA00022692"/>
    </source>
</evidence>
<dbReference type="AlphaFoldDB" id="A0A336LIE7"/>
<gene>
    <name evidence="6" type="primary">CSON003676</name>
</gene>
<feature type="transmembrane region" description="Helical" evidence="5">
    <location>
        <begin position="106"/>
        <end position="126"/>
    </location>
</feature>
<dbReference type="InterPro" id="IPR005828">
    <property type="entry name" value="MFS_sugar_transport-like"/>
</dbReference>
<keyword evidence="2 5" id="KW-0812">Transmembrane</keyword>
<evidence type="ECO:0000256" key="3">
    <source>
        <dbReference type="ARBA" id="ARBA00022989"/>
    </source>
</evidence>
<feature type="transmembrane region" description="Helical" evidence="5">
    <location>
        <begin position="31"/>
        <end position="52"/>
    </location>
</feature>
<evidence type="ECO:0000313" key="6">
    <source>
        <dbReference type="EMBL" id="SSX17822.1"/>
    </source>
</evidence>
<dbReference type="SUPFAM" id="SSF103473">
    <property type="entry name" value="MFS general substrate transporter"/>
    <property type="match status" value="1"/>
</dbReference>
<dbReference type="Pfam" id="PF00083">
    <property type="entry name" value="Sugar_tr"/>
    <property type="match status" value="1"/>
</dbReference>
<dbReference type="Gene3D" id="1.20.1250.20">
    <property type="entry name" value="MFS general substrate transporter like domains"/>
    <property type="match status" value="1"/>
</dbReference>
<dbReference type="VEuPathDB" id="VectorBase:CSON003676"/>
<feature type="transmembrane region" description="Helical" evidence="5">
    <location>
        <begin position="220"/>
        <end position="240"/>
    </location>
</feature>
<keyword evidence="4 5" id="KW-0472">Membrane</keyword>
<reference evidence="6" key="1">
    <citation type="submission" date="2018-07" db="EMBL/GenBank/DDBJ databases">
        <authorList>
            <person name="Quirk P.G."/>
            <person name="Krulwich T.A."/>
        </authorList>
    </citation>
    <scope>NUCLEOTIDE SEQUENCE</scope>
</reference>
<evidence type="ECO:0000256" key="1">
    <source>
        <dbReference type="ARBA" id="ARBA00004370"/>
    </source>
</evidence>
<dbReference type="GO" id="GO:0022857">
    <property type="term" value="F:transmembrane transporter activity"/>
    <property type="evidence" value="ECO:0007669"/>
    <property type="project" value="InterPro"/>
</dbReference>
<dbReference type="InterPro" id="IPR036259">
    <property type="entry name" value="MFS_trans_sf"/>
</dbReference>
<name>A0A336LIE7_CULSO</name>
<sequence>MELKSKDLEVTSLENNNIKNKMKFSISDARFGYMAMVFINLYTTRSLFYQFALDPSRQENYKRFTWIINLLPVLGAILGDQLGLLAVFFKLFGTLLFDLTRTQSKLLFALAIIQSYIFLAALLFVGRESPYWYISKWRKDDARNTLLWLNKNFEESEVEDKIKNISKFNRDDKTSFIRHVCNKNSLKPLTIICLLIFYQQFTGESTIRKQLPDILKAVEWSTICWLIISLLSSVLTIIFVPVLRKRGLLLISALTIVVSLSLKSVTTYIQIEDINDEYYSTTELWMKISYIMFNVGYSIGYMFIPWLVMGQLLPYKIKEFSAVISWSFYWLCRFGISQFFHYAFDMNHVPYAYGIFAFITLFSMIYINWYMPETHDKSLEEIEAHFNYENVNEEEIINND</sequence>
<dbReference type="EMBL" id="UFQT01000016">
    <property type="protein sequence ID" value="SSX17822.1"/>
    <property type="molecule type" value="Genomic_DNA"/>
</dbReference>
<dbReference type="PANTHER" id="PTHR48021">
    <property type="match status" value="1"/>
</dbReference>